<dbReference type="Gene3D" id="1.20.1250.20">
    <property type="entry name" value="MFS general substrate transporter like domains"/>
    <property type="match status" value="2"/>
</dbReference>
<feature type="transmembrane region" description="Helical" evidence="7">
    <location>
        <begin position="403"/>
        <end position="424"/>
    </location>
</feature>
<sequence>MTQAPGKTTTRTRPTRVRWKIFLLLLAVVTINYVDRGSISVALPMIKKEFGLSEEVTGVLLAAFFWTYALMQLPSGWLIDRFGPRRVVGSSCIAWGAATALTATAPGPGALIGMRALMGATEAPVMPAGGKLNALWMPLRERGRGAVILDAGAPLGAGIGGIAIAGLIAWTGGWRPAFVIAGAVTVLMGVAAWWYIRDNPRQHPSVNDAEATAIETSHEEEDAAAGNSGRRPLRNYLKFRSFWAMCLAWLGFNGVFYGLLTWGPLYLSETKGFDIKTIGWSTLVIFGAGFVGELIGGSLADWWRARGRSANTVMRALLGVAGVIVVAGLVGVTLVPDPIAAVVLLSTVLFFLRWVGLMWSVPSLLGGRENAGTLGAAMNLSGNIAGILTPMLVGFIVGATGNYTFALLYFIGAGLIMTASVLALDYTKRLPA</sequence>
<dbReference type="SUPFAM" id="SSF103473">
    <property type="entry name" value="MFS general substrate transporter"/>
    <property type="match status" value="1"/>
</dbReference>
<dbReference type="PROSITE" id="PS50850">
    <property type="entry name" value="MFS"/>
    <property type="match status" value="1"/>
</dbReference>
<feature type="transmembrane region" description="Helical" evidence="7">
    <location>
        <begin position="21"/>
        <end position="46"/>
    </location>
</feature>
<dbReference type="Proteomes" id="UP001210380">
    <property type="component" value="Unassembled WGS sequence"/>
</dbReference>
<dbReference type="Pfam" id="PF07690">
    <property type="entry name" value="MFS_1"/>
    <property type="match status" value="1"/>
</dbReference>
<comment type="caution">
    <text evidence="9">The sequence shown here is derived from an EMBL/GenBank/DDBJ whole genome shotgun (WGS) entry which is preliminary data.</text>
</comment>
<dbReference type="InterPro" id="IPR050382">
    <property type="entry name" value="MFS_Na/Anion_cotransporter"/>
</dbReference>
<feature type="transmembrane region" description="Helical" evidence="7">
    <location>
        <begin position="280"/>
        <end position="300"/>
    </location>
</feature>
<dbReference type="InterPro" id="IPR036259">
    <property type="entry name" value="MFS_trans_sf"/>
</dbReference>
<evidence type="ECO:0000256" key="2">
    <source>
        <dbReference type="ARBA" id="ARBA00022475"/>
    </source>
</evidence>
<accession>A0ABT4UTQ9</accession>
<evidence type="ECO:0000313" key="10">
    <source>
        <dbReference type="Proteomes" id="UP001210380"/>
    </source>
</evidence>
<dbReference type="CDD" id="cd17319">
    <property type="entry name" value="MFS_ExuT_GudP_like"/>
    <property type="match status" value="1"/>
</dbReference>
<dbReference type="PANTHER" id="PTHR11662:SF399">
    <property type="entry name" value="FI19708P1-RELATED"/>
    <property type="match status" value="1"/>
</dbReference>
<evidence type="ECO:0000256" key="4">
    <source>
        <dbReference type="ARBA" id="ARBA00022989"/>
    </source>
</evidence>
<feature type="transmembrane region" description="Helical" evidence="7">
    <location>
        <begin position="339"/>
        <end position="361"/>
    </location>
</feature>
<dbReference type="InterPro" id="IPR000849">
    <property type="entry name" value="Sugar_P_transporter"/>
</dbReference>
<feature type="transmembrane region" description="Helical" evidence="7">
    <location>
        <begin position="373"/>
        <end position="397"/>
    </location>
</feature>
<keyword evidence="2" id="KW-1003">Cell membrane</keyword>
<reference evidence="9 10" key="1">
    <citation type="submission" date="2022-11" db="EMBL/GenBank/DDBJ databases">
        <title>Draft genome sequence of Saccharopolyspora sp. WRP15-2 isolated from rhizosphere soils of wild rice in Thailand.</title>
        <authorList>
            <person name="Duangmal K."/>
            <person name="Kammanee S."/>
            <person name="Muangham S."/>
        </authorList>
    </citation>
    <scope>NUCLEOTIDE SEQUENCE [LARGE SCALE GENOMIC DNA]</scope>
    <source>
        <strain evidence="9 10">WRP15-2</strain>
    </source>
</reference>
<protein>
    <submittedName>
        <fullName evidence="9">MFS transporter</fullName>
    </submittedName>
</protein>
<evidence type="ECO:0000259" key="8">
    <source>
        <dbReference type="PROSITE" id="PS50850"/>
    </source>
</evidence>
<dbReference type="InterPro" id="IPR011701">
    <property type="entry name" value="MFS"/>
</dbReference>
<keyword evidence="5 7" id="KW-0472">Membrane</keyword>
<keyword evidence="10" id="KW-1185">Reference proteome</keyword>
<evidence type="ECO:0000256" key="5">
    <source>
        <dbReference type="ARBA" id="ARBA00023136"/>
    </source>
</evidence>
<dbReference type="PIRSF" id="PIRSF002808">
    <property type="entry name" value="Hexose_phosphate_transp"/>
    <property type="match status" value="1"/>
</dbReference>
<comment type="subcellular location">
    <subcellularLocation>
        <location evidence="1">Cell membrane</location>
        <topology evidence="1">Multi-pass membrane protein</topology>
    </subcellularLocation>
</comment>
<feature type="transmembrane region" description="Helical" evidence="7">
    <location>
        <begin position="147"/>
        <end position="170"/>
    </location>
</feature>
<feature type="region of interest" description="Disordered" evidence="6">
    <location>
        <begin position="209"/>
        <end position="228"/>
    </location>
</feature>
<dbReference type="EMBL" id="JAQGLA010000006">
    <property type="protein sequence ID" value="MDA3625106.1"/>
    <property type="molecule type" value="Genomic_DNA"/>
</dbReference>
<feature type="transmembrane region" description="Helical" evidence="7">
    <location>
        <begin position="58"/>
        <end position="79"/>
    </location>
</feature>
<keyword evidence="3 7" id="KW-0812">Transmembrane</keyword>
<evidence type="ECO:0000256" key="3">
    <source>
        <dbReference type="ARBA" id="ARBA00022692"/>
    </source>
</evidence>
<feature type="transmembrane region" description="Helical" evidence="7">
    <location>
        <begin position="312"/>
        <end position="333"/>
    </location>
</feature>
<dbReference type="InterPro" id="IPR020846">
    <property type="entry name" value="MFS_dom"/>
</dbReference>
<dbReference type="RefSeq" id="WP_270947686.1">
    <property type="nucleotide sequence ID" value="NZ_JAQGLA010000006.1"/>
</dbReference>
<evidence type="ECO:0000313" key="9">
    <source>
        <dbReference type="EMBL" id="MDA3625106.1"/>
    </source>
</evidence>
<evidence type="ECO:0000256" key="7">
    <source>
        <dbReference type="SAM" id="Phobius"/>
    </source>
</evidence>
<feature type="transmembrane region" description="Helical" evidence="7">
    <location>
        <begin position="241"/>
        <end position="260"/>
    </location>
</feature>
<organism evidence="9 10">
    <name type="scientific">Saccharopolyspora oryzae</name>
    <dbReference type="NCBI Taxonomy" id="2997343"/>
    <lineage>
        <taxon>Bacteria</taxon>
        <taxon>Bacillati</taxon>
        <taxon>Actinomycetota</taxon>
        <taxon>Actinomycetes</taxon>
        <taxon>Pseudonocardiales</taxon>
        <taxon>Pseudonocardiaceae</taxon>
        <taxon>Saccharopolyspora</taxon>
    </lineage>
</organism>
<evidence type="ECO:0000256" key="6">
    <source>
        <dbReference type="SAM" id="MobiDB-lite"/>
    </source>
</evidence>
<dbReference type="PANTHER" id="PTHR11662">
    <property type="entry name" value="SOLUTE CARRIER FAMILY 17"/>
    <property type="match status" value="1"/>
</dbReference>
<keyword evidence="4 7" id="KW-1133">Transmembrane helix</keyword>
<gene>
    <name evidence="9" type="ORF">OU415_06650</name>
</gene>
<name>A0ABT4UTQ9_9PSEU</name>
<evidence type="ECO:0000256" key="1">
    <source>
        <dbReference type="ARBA" id="ARBA00004651"/>
    </source>
</evidence>
<proteinExistence type="predicted"/>
<feature type="domain" description="Major facilitator superfamily (MFS) profile" evidence="8">
    <location>
        <begin position="21"/>
        <end position="431"/>
    </location>
</feature>
<feature type="transmembrane region" description="Helical" evidence="7">
    <location>
        <begin position="176"/>
        <end position="196"/>
    </location>
</feature>